<evidence type="ECO:0000256" key="1">
    <source>
        <dbReference type="ARBA" id="ARBA00004273"/>
    </source>
</evidence>
<dbReference type="GO" id="GO:0005743">
    <property type="term" value="C:mitochondrial inner membrane"/>
    <property type="evidence" value="ECO:0007669"/>
    <property type="project" value="UniProtKB-SubCell"/>
</dbReference>
<feature type="compositionally biased region" description="Low complexity" evidence="7">
    <location>
        <begin position="257"/>
        <end position="269"/>
    </location>
</feature>
<name>A0AAD8LDG7_TARER</name>
<dbReference type="PANTHER" id="PTHR10721:SF1">
    <property type="entry name" value="MITOCHONDRIAL IMPORT INNER MEMBRANE TRANSLOCASE SUBUNIT TIM44"/>
    <property type="match status" value="1"/>
</dbReference>
<comment type="subcellular location">
    <subcellularLocation>
        <location evidence="1">Mitochondrion inner membrane</location>
    </subcellularLocation>
</comment>
<feature type="compositionally biased region" description="Basic and acidic residues" evidence="7">
    <location>
        <begin position="272"/>
        <end position="287"/>
    </location>
</feature>
<sequence>MLDLFVGELNNQSMMLLYACGLWTSSCCGPHGVSGDMVVASRGRRDTFGVSEQQARGNLFTHFRHSWHKISSSPSKKTLTFTVYKHLKNFFFQSISILFLHANNFSKAISLMATRKLVRDLVLYKQPMYQHLLGYKQVSTTVPRFRAVGGVNGNWMRREYSVFNEFSNKIKGEVNRNPEFRKSVEELKEKTEELKGVKEDLKVRTKQTTEQLYKHVDGVWSEAEATAKKVSENLKEKVSAAKEEVKETLGIGKQESSESSSSSSNYGSSAKEGNHDKHSASGEDNKEQSSYADSAGTIFGKVRSGVSSSFQKAKDAKVIDLAKKGYNFVKEELDGSSSRKKRAKDTSAAASKANAERSTRTDITIVPVKQSVFSKKWEAFKQKMQGHPLFKRANDISEPVRIKGQEIAEDMRERWETSDHPVVHKIQDINESVFRETDAAMSFKEIRQRDPHFSLPDFVSDVQEIVKPVLKAYIKGETEVLEQYCSPEIIERCKAEHRVCEQQGTFYDNKILHISEVDVRETKMMGDTPLIIVGFQTQQVYCVRDRLGEITEGGTDTIHTVHYLWAMQLVEAEEGSYMPVWKLRDMQQVGIRALI</sequence>
<evidence type="ECO:0000256" key="5">
    <source>
        <dbReference type="ARBA" id="ARBA00023128"/>
    </source>
</evidence>
<evidence type="ECO:0000313" key="10">
    <source>
        <dbReference type="Proteomes" id="UP001229421"/>
    </source>
</evidence>
<feature type="region of interest" description="Disordered" evidence="7">
    <location>
        <begin position="332"/>
        <end position="356"/>
    </location>
</feature>
<evidence type="ECO:0000313" key="9">
    <source>
        <dbReference type="EMBL" id="KAK1440354.1"/>
    </source>
</evidence>
<evidence type="ECO:0000256" key="3">
    <source>
        <dbReference type="ARBA" id="ARBA00022792"/>
    </source>
</evidence>
<dbReference type="SUPFAM" id="SSF54427">
    <property type="entry name" value="NTF2-like"/>
    <property type="match status" value="1"/>
</dbReference>
<keyword evidence="5" id="KW-0496">Mitochondrion</keyword>
<keyword evidence="3" id="KW-0999">Mitochondrion inner membrane</keyword>
<dbReference type="InterPro" id="IPR007379">
    <property type="entry name" value="Tim44-like_dom"/>
</dbReference>
<comment type="caution">
    <text evidence="9">The sequence shown here is derived from an EMBL/GenBank/DDBJ whole genome shotgun (WGS) entry which is preliminary data.</text>
</comment>
<keyword evidence="10" id="KW-1185">Reference proteome</keyword>
<dbReference type="InterPro" id="IPR039544">
    <property type="entry name" value="Tim44-like"/>
</dbReference>
<protein>
    <recommendedName>
        <fullName evidence="8">Tim44-like domain-containing protein</fullName>
    </recommendedName>
</protein>
<dbReference type="PANTHER" id="PTHR10721">
    <property type="entry name" value="MITOCHONDRIAL IMPORT INNER MEMBRANE TRANSLOCASE SUBUNIT TIM44"/>
    <property type="match status" value="1"/>
</dbReference>
<keyword evidence="6" id="KW-0472">Membrane</keyword>
<evidence type="ECO:0000259" key="8">
    <source>
        <dbReference type="SMART" id="SM00978"/>
    </source>
</evidence>
<proteinExistence type="inferred from homology"/>
<organism evidence="9 10">
    <name type="scientific">Tagetes erecta</name>
    <name type="common">African marigold</name>
    <dbReference type="NCBI Taxonomy" id="13708"/>
    <lineage>
        <taxon>Eukaryota</taxon>
        <taxon>Viridiplantae</taxon>
        <taxon>Streptophyta</taxon>
        <taxon>Embryophyta</taxon>
        <taxon>Tracheophyta</taxon>
        <taxon>Spermatophyta</taxon>
        <taxon>Magnoliopsida</taxon>
        <taxon>eudicotyledons</taxon>
        <taxon>Gunneridae</taxon>
        <taxon>Pentapetalae</taxon>
        <taxon>asterids</taxon>
        <taxon>campanulids</taxon>
        <taxon>Asterales</taxon>
        <taxon>Asteraceae</taxon>
        <taxon>Asteroideae</taxon>
        <taxon>Heliantheae alliance</taxon>
        <taxon>Tageteae</taxon>
        <taxon>Tagetes</taxon>
    </lineage>
</organism>
<dbReference type="Proteomes" id="UP001229421">
    <property type="component" value="Unassembled WGS sequence"/>
</dbReference>
<evidence type="ECO:0000256" key="6">
    <source>
        <dbReference type="ARBA" id="ARBA00023136"/>
    </source>
</evidence>
<comment type="similarity">
    <text evidence="2">Belongs to the Tim44 family.</text>
</comment>
<dbReference type="AlphaFoldDB" id="A0AAD8LDG7"/>
<dbReference type="EMBL" id="JAUHHV010000001">
    <property type="protein sequence ID" value="KAK1440354.1"/>
    <property type="molecule type" value="Genomic_DNA"/>
</dbReference>
<dbReference type="Gene3D" id="3.10.450.240">
    <property type="match status" value="1"/>
</dbReference>
<dbReference type="GO" id="GO:0051087">
    <property type="term" value="F:protein-folding chaperone binding"/>
    <property type="evidence" value="ECO:0007669"/>
    <property type="project" value="TreeGrafter"/>
</dbReference>
<evidence type="ECO:0000256" key="4">
    <source>
        <dbReference type="ARBA" id="ARBA00022946"/>
    </source>
</evidence>
<dbReference type="GO" id="GO:0030150">
    <property type="term" value="P:protein import into mitochondrial matrix"/>
    <property type="evidence" value="ECO:0007669"/>
    <property type="project" value="TreeGrafter"/>
</dbReference>
<feature type="domain" description="Tim44-like" evidence="8">
    <location>
        <begin position="439"/>
        <end position="588"/>
    </location>
</feature>
<evidence type="ECO:0000256" key="7">
    <source>
        <dbReference type="SAM" id="MobiDB-lite"/>
    </source>
</evidence>
<dbReference type="Pfam" id="PF04280">
    <property type="entry name" value="Tim44"/>
    <property type="match status" value="1"/>
</dbReference>
<reference evidence="9" key="1">
    <citation type="journal article" date="2023" name="bioRxiv">
        <title>Improved chromosome-level genome assembly for marigold (Tagetes erecta).</title>
        <authorList>
            <person name="Jiang F."/>
            <person name="Yuan L."/>
            <person name="Wang S."/>
            <person name="Wang H."/>
            <person name="Xu D."/>
            <person name="Wang A."/>
            <person name="Fan W."/>
        </authorList>
    </citation>
    <scope>NUCLEOTIDE SEQUENCE</scope>
    <source>
        <strain evidence="9">WSJ</strain>
        <tissue evidence="9">Leaf</tissue>
    </source>
</reference>
<gene>
    <name evidence="9" type="ORF">QVD17_06179</name>
</gene>
<keyword evidence="4" id="KW-0809">Transit peptide</keyword>
<evidence type="ECO:0000256" key="2">
    <source>
        <dbReference type="ARBA" id="ARBA00009597"/>
    </source>
</evidence>
<feature type="region of interest" description="Disordered" evidence="7">
    <location>
        <begin position="242"/>
        <end position="291"/>
    </location>
</feature>
<dbReference type="InterPro" id="IPR032710">
    <property type="entry name" value="NTF2-like_dom_sf"/>
</dbReference>
<accession>A0AAD8LDG7</accession>
<dbReference type="SMART" id="SM00978">
    <property type="entry name" value="Tim44"/>
    <property type="match status" value="1"/>
</dbReference>